<dbReference type="EMBL" id="FXTH01000013">
    <property type="protein sequence ID" value="SMO78981.1"/>
    <property type="molecule type" value="Genomic_DNA"/>
</dbReference>
<evidence type="ECO:0000256" key="1">
    <source>
        <dbReference type="ARBA" id="ARBA00022723"/>
    </source>
</evidence>
<accession>A0A521E6F9</accession>
<dbReference type="Proteomes" id="UP000317593">
    <property type="component" value="Unassembled WGS sequence"/>
</dbReference>
<keyword evidence="5" id="KW-1185">Reference proteome</keyword>
<evidence type="ECO:0000313" key="5">
    <source>
        <dbReference type="Proteomes" id="UP000317593"/>
    </source>
</evidence>
<dbReference type="SUPFAM" id="SSF51182">
    <property type="entry name" value="RmlC-like cupins"/>
    <property type="match status" value="1"/>
</dbReference>
<evidence type="ECO:0000259" key="3">
    <source>
        <dbReference type="Pfam" id="PF07883"/>
    </source>
</evidence>
<sequence length="176" mass="19894">MVKLILRRLSLLDLEITIIQTIYNHMIISDLNETEGRRFPARRLTKNIVGGSSSIEAENFSLGMVTLDPKGGQVPWHNHEQEEIYLVLEGTGEICVGEERKEIQPGQTVYISSNEFHQLTNIGEEPLKFIYCYGPAGDVAHWRQELEGTLPREGQEVPSLPKGAWPQCTEAADEYK</sequence>
<dbReference type="InterPro" id="IPR013096">
    <property type="entry name" value="Cupin_2"/>
</dbReference>
<dbReference type="AlphaFoldDB" id="A0A521E6F9"/>
<dbReference type="GO" id="GO:0046872">
    <property type="term" value="F:metal ion binding"/>
    <property type="evidence" value="ECO:0007669"/>
    <property type="project" value="UniProtKB-KW"/>
</dbReference>
<evidence type="ECO:0000313" key="4">
    <source>
        <dbReference type="EMBL" id="SMO78981.1"/>
    </source>
</evidence>
<dbReference type="Pfam" id="PF07883">
    <property type="entry name" value="Cupin_2"/>
    <property type="match status" value="1"/>
</dbReference>
<organism evidence="4 5">
    <name type="scientific">Fodinibius sediminis</name>
    <dbReference type="NCBI Taxonomy" id="1214077"/>
    <lineage>
        <taxon>Bacteria</taxon>
        <taxon>Pseudomonadati</taxon>
        <taxon>Balneolota</taxon>
        <taxon>Balneolia</taxon>
        <taxon>Balneolales</taxon>
        <taxon>Balneolaceae</taxon>
        <taxon>Fodinibius</taxon>
    </lineage>
</organism>
<dbReference type="InterPro" id="IPR011051">
    <property type="entry name" value="RmlC_Cupin_sf"/>
</dbReference>
<feature type="region of interest" description="Disordered" evidence="2">
    <location>
        <begin position="152"/>
        <end position="176"/>
    </location>
</feature>
<protein>
    <submittedName>
        <fullName evidence="4">Cupin domain-containing protein</fullName>
    </submittedName>
</protein>
<dbReference type="Gene3D" id="2.60.120.10">
    <property type="entry name" value="Jelly Rolls"/>
    <property type="match status" value="1"/>
</dbReference>
<name>A0A521E6F9_9BACT</name>
<dbReference type="InterPro" id="IPR051610">
    <property type="entry name" value="GPI/OXD"/>
</dbReference>
<proteinExistence type="predicted"/>
<dbReference type="InterPro" id="IPR014710">
    <property type="entry name" value="RmlC-like_jellyroll"/>
</dbReference>
<dbReference type="PANTHER" id="PTHR35848:SF6">
    <property type="entry name" value="CUPIN TYPE-2 DOMAIN-CONTAINING PROTEIN"/>
    <property type="match status" value="1"/>
</dbReference>
<reference evidence="4 5" key="1">
    <citation type="submission" date="2017-05" db="EMBL/GenBank/DDBJ databases">
        <authorList>
            <person name="Varghese N."/>
            <person name="Submissions S."/>
        </authorList>
    </citation>
    <scope>NUCLEOTIDE SEQUENCE [LARGE SCALE GENOMIC DNA]</scope>
    <source>
        <strain evidence="4 5">DSM 21194</strain>
    </source>
</reference>
<dbReference type="PANTHER" id="PTHR35848">
    <property type="entry name" value="OXALATE-BINDING PROTEIN"/>
    <property type="match status" value="1"/>
</dbReference>
<evidence type="ECO:0000256" key="2">
    <source>
        <dbReference type="SAM" id="MobiDB-lite"/>
    </source>
</evidence>
<keyword evidence="1" id="KW-0479">Metal-binding</keyword>
<gene>
    <name evidence="4" type="ORF">SAMN06265218_11368</name>
</gene>
<feature type="domain" description="Cupin type-2" evidence="3">
    <location>
        <begin position="64"/>
        <end position="130"/>
    </location>
</feature>